<dbReference type="RefSeq" id="WP_130477162.1">
    <property type="nucleotide sequence ID" value="NZ_SFCC01000010.1"/>
</dbReference>
<protein>
    <recommendedName>
        <fullName evidence="4">PE domain-containing protein</fullName>
    </recommendedName>
</protein>
<comment type="caution">
    <text evidence="2">The sequence shown here is derived from an EMBL/GenBank/DDBJ whole genome shotgun (WGS) entry which is preliminary data.</text>
</comment>
<dbReference type="Proteomes" id="UP000292003">
    <property type="component" value="Unassembled WGS sequence"/>
</dbReference>
<evidence type="ECO:0000256" key="1">
    <source>
        <dbReference type="SAM" id="MobiDB-lite"/>
    </source>
</evidence>
<evidence type="ECO:0000313" key="2">
    <source>
        <dbReference type="EMBL" id="RZQ62070.1"/>
    </source>
</evidence>
<evidence type="ECO:0008006" key="4">
    <source>
        <dbReference type="Google" id="ProtNLM"/>
    </source>
</evidence>
<name>A0A4Q7J3J9_9PSEU</name>
<gene>
    <name evidence="2" type="ORF">EWH70_21010</name>
</gene>
<evidence type="ECO:0000313" key="3">
    <source>
        <dbReference type="Proteomes" id="UP000292003"/>
    </source>
</evidence>
<keyword evidence="3" id="KW-1185">Reference proteome</keyword>
<proteinExistence type="predicted"/>
<accession>A0A4Q7J3J9</accession>
<reference evidence="2 3" key="1">
    <citation type="submission" date="2019-02" db="EMBL/GenBank/DDBJ databases">
        <title>Draft genome sequence of Amycolatopsis sp. 8-3EHSu isolated from roots of Suaeda maritima.</title>
        <authorList>
            <person name="Duangmal K."/>
            <person name="Chantavorakit T."/>
        </authorList>
    </citation>
    <scope>NUCLEOTIDE SEQUENCE [LARGE SCALE GENOMIC DNA]</scope>
    <source>
        <strain evidence="2 3">8-3EHSu</strain>
    </source>
</reference>
<dbReference type="EMBL" id="SFCC01000010">
    <property type="protein sequence ID" value="RZQ62070.1"/>
    <property type="molecule type" value="Genomic_DNA"/>
</dbReference>
<dbReference type="AlphaFoldDB" id="A0A4Q7J3J9"/>
<organism evidence="2 3">
    <name type="scientific">Amycolatopsis suaedae</name>
    <dbReference type="NCBI Taxonomy" id="2510978"/>
    <lineage>
        <taxon>Bacteria</taxon>
        <taxon>Bacillati</taxon>
        <taxon>Actinomycetota</taxon>
        <taxon>Actinomycetes</taxon>
        <taxon>Pseudonocardiales</taxon>
        <taxon>Pseudonocardiaceae</taxon>
        <taxon>Amycolatopsis</taxon>
    </lineage>
</organism>
<feature type="region of interest" description="Disordered" evidence="1">
    <location>
        <begin position="1"/>
        <end position="23"/>
    </location>
</feature>
<sequence>MTQPQQPVAHYAGTDPLSQAAGAVKPGGPGFALAPDELVSIANEWESLADLFTRAREHTGAMAEVEGPGLEYASTDNAKMIKQSGVLADQSLEGRVQYCLDQAAKFRAAAGKYAAAEDDAKGEVESKGGKF</sequence>
<dbReference type="OrthoDB" id="3624387at2"/>